<protein>
    <submittedName>
        <fullName evidence="1">Uncharacterized protein</fullName>
    </submittedName>
</protein>
<dbReference type="EMBL" id="CAJOBO010006161">
    <property type="protein sequence ID" value="CAF4557223.1"/>
    <property type="molecule type" value="Genomic_DNA"/>
</dbReference>
<comment type="caution">
    <text evidence="1">The sequence shown here is derived from an EMBL/GenBank/DDBJ whole genome shotgun (WGS) entry which is preliminary data.</text>
</comment>
<dbReference type="Proteomes" id="UP000663872">
    <property type="component" value="Unassembled WGS sequence"/>
</dbReference>
<evidence type="ECO:0000313" key="2">
    <source>
        <dbReference type="EMBL" id="CAF4557223.1"/>
    </source>
</evidence>
<evidence type="ECO:0000313" key="3">
    <source>
        <dbReference type="Proteomes" id="UP000663872"/>
    </source>
</evidence>
<dbReference type="EMBL" id="CAJNYT010005295">
    <property type="protein sequence ID" value="CAF3726910.1"/>
    <property type="molecule type" value="Genomic_DNA"/>
</dbReference>
<feature type="non-terminal residue" evidence="1">
    <location>
        <position position="35"/>
    </location>
</feature>
<accession>A0A818WJU7</accession>
<organism evidence="1 3">
    <name type="scientific">Rotaria socialis</name>
    <dbReference type="NCBI Taxonomy" id="392032"/>
    <lineage>
        <taxon>Eukaryota</taxon>
        <taxon>Metazoa</taxon>
        <taxon>Spiralia</taxon>
        <taxon>Gnathifera</taxon>
        <taxon>Rotifera</taxon>
        <taxon>Eurotatoria</taxon>
        <taxon>Bdelloidea</taxon>
        <taxon>Philodinida</taxon>
        <taxon>Philodinidae</taxon>
        <taxon>Rotaria</taxon>
    </lineage>
</organism>
<dbReference type="AlphaFoldDB" id="A0A818WJU7"/>
<gene>
    <name evidence="1" type="ORF">GRG538_LOCUS30010</name>
    <name evidence="2" type="ORF">HFQ381_LOCUS31235</name>
</gene>
<name>A0A818WJU7_9BILA</name>
<sequence length="35" mass="4258">MWKSYFLSVDMSPINNLLICGFTDRFIRLYDTRLQ</sequence>
<reference evidence="1" key="1">
    <citation type="submission" date="2021-02" db="EMBL/GenBank/DDBJ databases">
        <authorList>
            <person name="Nowell W R."/>
        </authorList>
    </citation>
    <scope>NUCLEOTIDE SEQUENCE</scope>
</reference>
<proteinExistence type="predicted"/>
<evidence type="ECO:0000313" key="1">
    <source>
        <dbReference type="EMBL" id="CAF3726910.1"/>
    </source>
</evidence>
<dbReference type="Proteomes" id="UP000663851">
    <property type="component" value="Unassembled WGS sequence"/>
</dbReference>